<dbReference type="Pfam" id="PF00756">
    <property type="entry name" value="Esterase"/>
    <property type="match status" value="1"/>
</dbReference>
<evidence type="ECO:0000256" key="2">
    <source>
        <dbReference type="ARBA" id="ARBA00022801"/>
    </source>
</evidence>
<comment type="similarity">
    <text evidence="1">Belongs to the esterase D family.</text>
</comment>
<keyword evidence="2 3" id="KW-0378">Hydrolase</keyword>
<dbReference type="SUPFAM" id="SSF53474">
    <property type="entry name" value="alpha/beta-Hydrolases"/>
    <property type="match status" value="1"/>
</dbReference>
<evidence type="ECO:0000313" key="4">
    <source>
        <dbReference type="Proteomes" id="UP001164305"/>
    </source>
</evidence>
<sequence length="201" mass="22327">MPPHEPYPAFMRDYILENFGPEAPGGSQALVDQFFEWIERPRADRFLDLLEHELHPFIASRHRVSDEGAGLFGFSYGGLFALYALTSGSTFFTRFGAGSPGILVPDSTIFDRYRAFAADDANAGRARHLHMTLGTGEIFGPSELMRKMAVEDLRFIDLARCHPVPGLTLTTAIFPDEDHETGCIDAYRSFARTCFPSQSAA</sequence>
<dbReference type="InterPro" id="IPR029058">
    <property type="entry name" value="AB_hydrolase_fold"/>
</dbReference>
<dbReference type="Gene3D" id="3.40.50.1820">
    <property type="entry name" value="alpha/beta hydrolase"/>
    <property type="match status" value="1"/>
</dbReference>
<keyword evidence="4" id="KW-1185">Reference proteome</keyword>
<gene>
    <name evidence="3" type="ORF">BRM3_02465</name>
</gene>
<evidence type="ECO:0000256" key="1">
    <source>
        <dbReference type="ARBA" id="ARBA00005622"/>
    </source>
</evidence>
<dbReference type="RefSeq" id="WP_263594523.1">
    <property type="nucleotide sequence ID" value="NZ_CP107020.1"/>
</dbReference>
<dbReference type="PANTHER" id="PTHR40841:SF2">
    <property type="entry name" value="SIDEROPHORE-DEGRADING ESTERASE (EUROFUNG)"/>
    <property type="match status" value="1"/>
</dbReference>
<dbReference type="EMBL" id="CP107020">
    <property type="protein sequence ID" value="UYG17314.1"/>
    <property type="molecule type" value="Genomic_DNA"/>
</dbReference>
<dbReference type="InterPro" id="IPR000801">
    <property type="entry name" value="Esterase-like"/>
</dbReference>
<name>A0ABY6G3U0_9MICO</name>
<reference evidence="3" key="1">
    <citation type="submission" date="2022-10" db="EMBL/GenBank/DDBJ databases">
        <title>Whole-Genome Sequencing of Brachybacterium huguangmaarense BRM-3, Isolated from Betula schmidtii.</title>
        <authorList>
            <person name="Haam D."/>
        </authorList>
    </citation>
    <scope>NUCLEOTIDE SEQUENCE</scope>
    <source>
        <strain evidence="3">BRM-3</strain>
    </source>
</reference>
<organism evidence="3 4">
    <name type="scientific">Brachybacterium huguangmaarense</name>
    <dbReference type="NCBI Taxonomy" id="1652028"/>
    <lineage>
        <taxon>Bacteria</taxon>
        <taxon>Bacillati</taxon>
        <taxon>Actinomycetota</taxon>
        <taxon>Actinomycetes</taxon>
        <taxon>Micrococcales</taxon>
        <taxon>Dermabacteraceae</taxon>
        <taxon>Brachybacterium</taxon>
    </lineage>
</organism>
<proteinExistence type="inferred from homology"/>
<dbReference type="InterPro" id="IPR052558">
    <property type="entry name" value="Siderophore_Hydrolase_D"/>
</dbReference>
<protein>
    <submittedName>
        <fullName evidence="3">Alpha/beta hydrolase-fold protein</fullName>
    </submittedName>
</protein>
<dbReference type="PANTHER" id="PTHR40841">
    <property type="entry name" value="SIDEROPHORE TRIACETYLFUSARININE C ESTERASE"/>
    <property type="match status" value="1"/>
</dbReference>
<accession>A0ABY6G3U0</accession>
<dbReference type="Proteomes" id="UP001164305">
    <property type="component" value="Chromosome"/>
</dbReference>
<evidence type="ECO:0000313" key="3">
    <source>
        <dbReference type="EMBL" id="UYG17314.1"/>
    </source>
</evidence>
<dbReference type="GO" id="GO:0016787">
    <property type="term" value="F:hydrolase activity"/>
    <property type="evidence" value="ECO:0007669"/>
    <property type="project" value="UniProtKB-KW"/>
</dbReference>